<proteinExistence type="predicted"/>
<dbReference type="EMBL" id="NGFP01000100">
    <property type="protein sequence ID" value="OUC94638.1"/>
    <property type="molecule type" value="Genomic_DNA"/>
</dbReference>
<comment type="caution">
    <text evidence="4">The sequence shown here is derived from an EMBL/GenBank/DDBJ whole genome shotgun (WGS) entry which is preliminary data.</text>
</comment>
<dbReference type="GO" id="GO:0003697">
    <property type="term" value="F:single-stranded DNA binding"/>
    <property type="evidence" value="ECO:0007669"/>
    <property type="project" value="InterPro"/>
</dbReference>
<feature type="compositionally biased region" description="Pro residues" evidence="3">
    <location>
        <begin position="116"/>
        <end position="125"/>
    </location>
</feature>
<evidence type="ECO:0008006" key="6">
    <source>
        <dbReference type="Google" id="ProtNLM"/>
    </source>
</evidence>
<reference evidence="4 5" key="1">
    <citation type="submission" date="2017-05" db="EMBL/GenBank/DDBJ databases">
        <title>Biotechnological potential of actinobacteria isolated from South African environments.</title>
        <authorList>
            <person name="Le Roes-Hill M."/>
            <person name="Prins A."/>
            <person name="Durrell K.A."/>
        </authorList>
    </citation>
    <scope>NUCLEOTIDE SEQUENCE [LARGE SCALE GENOMIC DNA]</scope>
    <source>
        <strain evidence="4">M26</strain>
    </source>
</reference>
<evidence type="ECO:0000313" key="5">
    <source>
        <dbReference type="Proteomes" id="UP000194761"/>
    </source>
</evidence>
<name>A0A243RID7_9ACTN</name>
<keyword evidence="5" id="KW-1185">Reference proteome</keyword>
<gene>
    <name evidence="4" type="ORF">CA984_21570</name>
</gene>
<evidence type="ECO:0000256" key="3">
    <source>
        <dbReference type="SAM" id="MobiDB-lite"/>
    </source>
</evidence>
<protein>
    <recommendedName>
        <fullName evidence="6">Single-stranded DNA-binding protein</fullName>
    </recommendedName>
</protein>
<dbReference type="InterPro" id="IPR012340">
    <property type="entry name" value="NA-bd_OB-fold"/>
</dbReference>
<dbReference type="Proteomes" id="UP000194761">
    <property type="component" value="Unassembled WGS sequence"/>
</dbReference>
<organism evidence="4 5">
    <name type="scientific">Streptosporangium minutum</name>
    <dbReference type="NCBI Taxonomy" id="569862"/>
    <lineage>
        <taxon>Bacteria</taxon>
        <taxon>Bacillati</taxon>
        <taxon>Actinomycetota</taxon>
        <taxon>Actinomycetes</taxon>
        <taxon>Streptosporangiales</taxon>
        <taxon>Streptosporangiaceae</taxon>
        <taxon>Streptosporangium</taxon>
    </lineage>
</organism>
<feature type="region of interest" description="Disordered" evidence="3">
    <location>
        <begin position="110"/>
        <end position="179"/>
    </location>
</feature>
<dbReference type="Pfam" id="PF00436">
    <property type="entry name" value="SSB"/>
    <property type="match status" value="1"/>
</dbReference>
<dbReference type="AlphaFoldDB" id="A0A243RID7"/>
<dbReference type="SUPFAM" id="SSF50249">
    <property type="entry name" value="Nucleic acid-binding proteins"/>
    <property type="match status" value="1"/>
</dbReference>
<dbReference type="RefSeq" id="WP_086575188.1">
    <property type="nucleotide sequence ID" value="NZ_NGFP01000100.1"/>
</dbReference>
<evidence type="ECO:0000256" key="2">
    <source>
        <dbReference type="PROSITE-ProRule" id="PRU00252"/>
    </source>
</evidence>
<keyword evidence="1 2" id="KW-0238">DNA-binding</keyword>
<dbReference type="Gene3D" id="2.40.50.140">
    <property type="entry name" value="Nucleic acid-binding proteins"/>
    <property type="match status" value="1"/>
</dbReference>
<accession>A0A243RID7</accession>
<dbReference type="InterPro" id="IPR000424">
    <property type="entry name" value="Primosome_PriB/ssb"/>
</dbReference>
<dbReference type="PROSITE" id="PS50935">
    <property type="entry name" value="SSB"/>
    <property type="match status" value="1"/>
</dbReference>
<evidence type="ECO:0000313" key="4">
    <source>
        <dbReference type="EMBL" id="OUC94638.1"/>
    </source>
</evidence>
<evidence type="ECO:0000256" key="1">
    <source>
        <dbReference type="ARBA" id="ARBA00023125"/>
    </source>
</evidence>
<sequence length="179" mass="19847">MDRNEVVLVGRLPEAVRIRSLQSGSTLGSWRVIVRRQQRGRGTRVDTIPCVSFEPEVTVVVAEWLPDDMVEVVGSLRRRWWGSEGSKSSGYEVEVRSARRLERRITTVLTGEEEPPAPIPAPPRPVRSLTHAETGPVETGTVVAEERRALTAVEPEPSHAAEANTPASVLRRVEMPSLR</sequence>